<keyword evidence="2" id="KW-0285">Flavoprotein</keyword>
<dbReference type="OrthoDB" id="16820at2759"/>
<reference evidence="7 8" key="1">
    <citation type="submission" date="2015-01" db="EMBL/GenBank/DDBJ databases">
        <title>The Genome Sequence of Cladophialophora immunda CBS83496.</title>
        <authorList>
            <consortium name="The Broad Institute Genomics Platform"/>
            <person name="Cuomo C."/>
            <person name="de Hoog S."/>
            <person name="Gorbushina A."/>
            <person name="Stielow B."/>
            <person name="Teixiera M."/>
            <person name="Abouelleil A."/>
            <person name="Chapman S.B."/>
            <person name="Priest M."/>
            <person name="Young S.K."/>
            <person name="Wortman J."/>
            <person name="Nusbaum C."/>
            <person name="Birren B."/>
        </authorList>
    </citation>
    <scope>NUCLEOTIDE SEQUENCE [LARGE SCALE GENOMIC DNA]</scope>
    <source>
        <strain evidence="7 8">CBS 83496</strain>
    </source>
</reference>
<dbReference type="SUPFAM" id="SSF51905">
    <property type="entry name" value="FAD/NAD(P)-binding domain"/>
    <property type="match status" value="1"/>
</dbReference>
<dbReference type="InterPro" id="IPR002938">
    <property type="entry name" value="FAD-bd"/>
</dbReference>
<evidence type="ECO:0000256" key="3">
    <source>
        <dbReference type="ARBA" id="ARBA00022827"/>
    </source>
</evidence>
<dbReference type="RefSeq" id="XP_016252519.1">
    <property type="nucleotide sequence ID" value="XM_016390617.1"/>
</dbReference>
<dbReference type="InterPro" id="IPR050493">
    <property type="entry name" value="FAD-dep_Monooxygenase_BioMet"/>
</dbReference>
<evidence type="ECO:0000256" key="5">
    <source>
        <dbReference type="ARBA" id="ARBA00023033"/>
    </source>
</evidence>
<evidence type="ECO:0000256" key="4">
    <source>
        <dbReference type="ARBA" id="ARBA00023002"/>
    </source>
</evidence>
<dbReference type="Pfam" id="PF01494">
    <property type="entry name" value="FAD_binding_3"/>
    <property type="match status" value="1"/>
</dbReference>
<evidence type="ECO:0000313" key="7">
    <source>
        <dbReference type="EMBL" id="KIW32303.1"/>
    </source>
</evidence>
<dbReference type="GeneID" id="27343051"/>
<dbReference type="GO" id="GO:0004497">
    <property type="term" value="F:monooxygenase activity"/>
    <property type="evidence" value="ECO:0007669"/>
    <property type="project" value="UniProtKB-KW"/>
</dbReference>
<name>A0A0D2CM46_9EURO</name>
<keyword evidence="8" id="KW-1185">Reference proteome</keyword>
<organism evidence="7 8">
    <name type="scientific">Cladophialophora immunda</name>
    <dbReference type="NCBI Taxonomy" id="569365"/>
    <lineage>
        <taxon>Eukaryota</taxon>
        <taxon>Fungi</taxon>
        <taxon>Dikarya</taxon>
        <taxon>Ascomycota</taxon>
        <taxon>Pezizomycotina</taxon>
        <taxon>Eurotiomycetes</taxon>
        <taxon>Chaetothyriomycetidae</taxon>
        <taxon>Chaetothyriales</taxon>
        <taxon>Herpotrichiellaceae</taxon>
        <taxon>Cladophialophora</taxon>
    </lineage>
</organism>
<dbReference type="PANTHER" id="PTHR13789">
    <property type="entry name" value="MONOOXYGENASE"/>
    <property type="match status" value="1"/>
</dbReference>
<gene>
    <name evidence="7" type="ORF">PV07_03857</name>
</gene>
<keyword evidence="4" id="KW-0560">Oxidoreductase</keyword>
<dbReference type="Proteomes" id="UP000054466">
    <property type="component" value="Unassembled WGS sequence"/>
</dbReference>
<dbReference type="VEuPathDB" id="FungiDB:PV07_03857"/>
<accession>A0A0D2CM46</accession>
<feature type="domain" description="FAD-binding" evidence="6">
    <location>
        <begin position="2"/>
        <end position="361"/>
    </location>
</feature>
<dbReference type="PRINTS" id="PR00420">
    <property type="entry name" value="RNGMNOXGNASE"/>
</dbReference>
<evidence type="ECO:0000259" key="6">
    <source>
        <dbReference type="Pfam" id="PF01494"/>
    </source>
</evidence>
<comment type="similarity">
    <text evidence="1">Belongs to the paxM FAD-dependent monooxygenase family.</text>
</comment>
<dbReference type="GO" id="GO:0071949">
    <property type="term" value="F:FAD binding"/>
    <property type="evidence" value="ECO:0007669"/>
    <property type="project" value="InterPro"/>
</dbReference>
<dbReference type="Gene3D" id="3.50.50.60">
    <property type="entry name" value="FAD/NAD(P)-binding domain"/>
    <property type="match status" value="1"/>
</dbReference>
<sequence length="413" mass="46174">MKVIIIGSGLAGPAMALALKRHDISCKVFDLRDETAFDGGFVALAPNALRALDRIGVYDRIRAQGWNYEEFRFLSSRNLSRIATVLNGSEARYGYKALRVSRGIVRQTLVDVLRERDIELHLNAKCVQIQETDHSTVIATFADGRTEEADFLIGADGIHSRVRKHLDPDAVPTFSGQLGVGGSLARSKLLQPGQEMYMPCLILGKLNSFMFMPCTYTGDRVSCFATVEAQDRSREEWAQLQKDEAALYKMLQSHHENETWPDIVRVASQGVDMSSLSLWPYYKVPELSSWSSSSSRVIVIGDAAHAMPPTGGQGAAMAFEDALTLADTLALLDKKESARHQDLLAQWQTTRRDRVKKILAFTSKGGDMRKSSASTFQQIVKEWVMWAYFLFIGEDAGLSWIYEYDTEKFLATH</sequence>
<evidence type="ECO:0000256" key="2">
    <source>
        <dbReference type="ARBA" id="ARBA00022630"/>
    </source>
</evidence>
<dbReference type="AlphaFoldDB" id="A0A0D2CM46"/>
<dbReference type="EMBL" id="KN847041">
    <property type="protein sequence ID" value="KIW32303.1"/>
    <property type="molecule type" value="Genomic_DNA"/>
</dbReference>
<keyword evidence="3" id="KW-0274">FAD</keyword>
<dbReference type="PANTHER" id="PTHR13789:SF309">
    <property type="entry name" value="PUTATIVE (AFU_ORTHOLOGUE AFUA_6G14510)-RELATED"/>
    <property type="match status" value="1"/>
</dbReference>
<evidence type="ECO:0000256" key="1">
    <source>
        <dbReference type="ARBA" id="ARBA00007992"/>
    </source>
</evidence>
<dbReference type="InterPro" id="IPR036188">
    <property type="entry name" value="FAD/NAD-bd_sf"/>
</dbReference>
<proteinExistence type="inferred from homology"/>
<evidence type="ECO:0000313" key="8">
    <source>
        <dbReference type="Proteomes" id="UP000054466"/>
    </source>
</evidence>
<dbReference type="STRING" id="569365.A0A0D2CM46"/>
<protein>
    <recommendedName>
        <fullName evidence="6">FAD-binding domain-containing protein</fullName>
    </recommendedName>
</protein>
<keyword evidence="5" id="KW-0503">Monooxygenase</keyword>
<dbReference type="HOGENOM" id="CLU_009665_19_5_1"/>